<comment type="caution">
    <text evidence="3">The sequence shown here is derived from an EMBL/GenBank/DDBJ whole genome shotgun (WGS) entry which is preliminary data.</text>
</comment>
<proteinExistence type="predicted"/>
<dbReference type="FunFam" id="2.60.260.20:FF:000006">
    <property type="entry name" value="DnaJ subfamily B member 13"/>
    <property type="match status" value="1"/>
</dbReference>
<evidence type="ECO:0000313" key="3">
    <source>
        <dbReference type="EMBL" id="PKI18357.1"/>
    </source>
</evidence>
<dbReference type="GO" id="GO:0005829">
    <property type="term" value="C:cytosol"/>
    <property type="evidence" value="ECO:0007669"/>
    <property type="project" value="TreeGrafter"/>
</dbReference>
<dbReference type="InterPro" id="IPR051339">
    <property type="entry name" value="DnaJ_subfamily_B"/>
</dbReference>
<dbReference type="GO" id="GO:0051082">
    <property type="term" value="F:unfolded protein binding"/>
    <property type="evidence" value="ECO:0007669"/>
    <property type="project" value="InterPro"/>
</dbReference>
<dbReference type="CDD" id="cd10747">
    <property type="entry name" value="DnaJ_C"/>
    <property type="match status" value="1"/>
</dbReference>
<dbReference type="InterPro" id="IPR008971">
    <property type="entry name" value="HSP40/DnaJ_pept-bd"/>
</dbReference>
<dbReference type="Gene3D" id="2.60.260.20">
    <property type="entry name" value="Urease metallochaperone UreE, N-terminal domain"/>
    <property type="match status" value="2"/>
</dbReference>
<feature type="non-terminal residue" evidence="3">
    <location>
        <position position="103"/>
    </location>
</feature>
<dbReference type="GO" id="GO:0006457">
    <property type="term" value="P:protein folding"/>
    <property type="evidence" value="ECO:0007669"/>
    <property type="project" value="InterPro"/>
</dbReference>
<organism evidence="3 4">
    <name type="scientific">Punica granatum</name>
    <name type="common">Pomegranate</name>
    <dbReference type="NCBI Taxonomy" id="22663"/>
    <lineage>
        <taxon>Eukaryota</taxon>
        <taxon>Viridiplantae</taxon>
        <taxon>Streptophyta</taxon>
        <taxon>Embryophyta</taxon>
        <taxon>Tracheophyta</taxon>
        <taxon>Spermatophyta</taxon>
        <taxon>Magnoliopsida</taxon>
        <taxon>eudicotyledons</taxon>
        <taxon>Gunneridae</taxon>
        <taxon>Pentapetalae</taxon>
        <taxon>rosids</taxon>
        <taxon>malvids</taxon>
        <taxon>Myrtales</taxon>
        <taxon>Lythraceae</taxon>
        <taxon>Punica</taxon>
    </lineage>
</organism>
<keyword evidence="1" id="KW-0143">Chaperone</keyword>
<gene>
    <name evidence="3" type="ORF">CRG98_049369</name>
</gene>
<feature type="domain" description="Chaperone DnaJ C-terminal" evidence="2">
    <location>
        <begin position="6"/>
        <end position="101"/>
    </location>
</feature>
<dbReference type="Proteomes" id="UP000233551">
    <property type="component" value="Unassembled WGS sequence"/>
</dbReference>
<dbReference type="PANTHER" id="PTHR24078">
    <property type="entry name" value="DNAJ HOMOLOG SUBFAMILY C MEMBER"/>
    <property type="match status" value="1"/>
</dbReference>
<reference evidence="3 4" key="1">
    <citation type="submission" date="2017-11" db="EMBL/GenBank/DDBJ databases">
        <title>De-novo sequencing of pomegranate (Punica granatum L.) genome.</title>
        <authorList>
            <person name="Akparov Z."/>
            <person name="Amiraslanov A."/>
            <person name="Hajiyeva S."/>
            <person name="Abbasov M."/>
            <person name="Kaur K."/>
            <person name="Hamwieh A."/>
            <person name="Solovyev V."/>
            <person name="Salamov A."/>
            <person name="Braich B."/>
            <person name="Kosarev P."/>
            <person name="Mahmoud A."/>
            <person name="Hajiyev E."/>
            <person name="Babayeva S."/>
            <person name="Izzatullayeva V."/>
            <person name="Mammadov A."/>
            <person name="Mammadov A."/>
            <person name="Sharifova S."/>
            <person name="Ojaghi J."/>
            <person name="Eynullazada K."/>
            <person name="Bayramov B."/>
            <person name="Abdulazimova A."/>
            <person name="Shahmuradov I."/>
        </authorList>
    </citation>
    <scope>NUCLEOTIDE SEQUENCE [LARGE SCALE GENOMIC DNA]</scope>
    <source>
        <strain evidence="4">cv. AG2017</strain>
        <tissue evidence="3">Leaf</tissue>
    </source>
</reference>
<protein>
    <recommendedName>
        <fullName evidence="2">Chaperone DnaJ C-terminal domain-containing protein</fullName>
    </recommendedName>
</protein>
<dbReference type="SUPFAM" id="SSF49493">
    <property type="entry name" value="HSP40/DnaJ peptide-binding domain"/>
    <property type="match status" value="2"/>
</dbReference>
<name>A0A2I0HFD2_PUNGR</name>
<dbReference type="EMBL" id="PGOL01038977">
    <property type="protein sequence ID" value="PKI18357.1"/>
    <property type="molecule type" value="Genomic_DNA"/>
</dbReference>
<dbReference type="Pfam" id="PF01556">
    <property type="entry name" value="DnaJ_C"/>
    <property type="match status" value="1"/>
</dbReference>
<evidence type="ECO:0000259" key="2">
    <source>
        <dbReference type="Pfam" id="PF01556"/>
    </source>
</evidence>
<keyword evidence="4" id="KW-1185">Reference proteome</keyword>
<evidence type="ECO:0000313" key="4">
    <source>
        <dbReference type="Proteomes" id="UP000233551"/>
    </source>
</evidence>
<sequence>MPVEEFLAIDVKPGWKKGTKLTFPEKGSEQPGRIAADLIFIIDEKPHKTFTREGNDLVVTQKISLAEALTGYTVRLTTLDGRSLTIPINNVIHPNYEEVVPRE</sequence>
<accession>A0A2I0HFD2</accession>
<dbReference type="GO" id="GO:0051087">
    <property type="term" value="F:protein-folding chaperone binding"/>
    <property type="evidence" value="ECO:0007669"/>
    <property type="project" value="TreeGrafter"/>
</dbReference>
<dbReference type="PANTHER" id="PTHR24078:SF577">
    <property type="entry name" value="OS05G0562300 PROTEIN"/>
    <property type="match status" value="1"/>
</dbReference>
<dbReference type="InterPro" id="IPR002939">
    <property type="entry name" value="DnaJ_C"/>
</dbReference>
<evidence type="ECO:0000256" key="1">
    <source>
        <dbReference type="ARBA" id="ARBA00023186"/>
    </source>
</evidence>
<dbReference type="AlphaFoldDB" id="A0A2I0HFD2"/>
<dbReference type="STRING" id="22663.A0A2I0HFD2"/>